<dbReference type="eggNOG" id="COG1404">
    <property type="taxonomic scope" value="Bacteria"/>
</dbReference>
<evidence type="ECO:0000313" key="13">
    <source>
        <dbReference type="Proteomes" id="UP000481616"/>
    </source>
</evidence>
<gene>
    <name evidence="9" type="ORF">F2Y51_00275</name>
    <name evidence="8" type="ORF">F2Y58_14040</name>
    <name evidence="7" type="ORF">F2Y61_04380</name>
    <name evidence="10" type="ORF">GKD17_08920</name>
</gene>
<dbReference type="Proteomes" id="UP000441162">
    <property type="component" value="Unassembled WGS sequence"/>
</dbReference>
<dbReference type="KEGG" id="bdo:EL88_07615"/>
<dbReference type="Gene3D" id="3.40.50.200">
    <property type="entry name" value="Peptidase S8/S53 domain"/>
    <property type="match status" value="1"/>
</dbReference>
<accession>A0A076ISF4</accession>
<feature type="active site" description="Charge relay system" evidence="4">
    <location>
        <position position="134"/>
    </location>
</feature>
<dbReference type="InterPro" id="IPR036852">
    <property type="entry name" value="Peptidase_S8/S53_dom_sf"/>
</dbReference>
<dbReference type="EMBL" id="VVZA01000001">
    <property type="protein sequence ID" value="KAA5407870.1"/>
    <property type="molecule type" value="Genomic_DNA"/>
</dbReference>
<comment type="similarity">
    <text evidence="4 5">Belongs to the peptidase S8 family.</text>
</comment>
<protein>
    <submittedName>
        <fullName evidence="9">S8 family serine peptidase</fullName>
    </submittedName>
</protein>
<evidence type="ECO:0000256" key="3">
    <source>
        <dbReference type="ARBA" id="ARBA00022825"/>
    </source>
</evidence>
<dbReference type="GO" id="GO:0016020">
    <property type="term" value="C:membrane"/>
    <property type="evidence" value="ECO:0007669"/>
    <property type="project" value="TreeGrafter"/>
</dbReference>
<evidence type="ECO:0000256" key="2">
    <source>
        <dbReference type="ARBA" id="ARBA00022801"/>
    </source>
</evidence>
<dbReference type="AlphaFoldDB" id="A0A076ISF4"/>
<dbReference type="InterPro" id="IPR015500">
    <property type="entry name" value="Peptidase_S8_subtilisin-rel"/>
</dbReference>
<dbReference type="PROSITE" id="PS51257">
    <property type="entry name" value="PROKAR_LIPOPROTEIN"/>
    <property type="match status" value="1"/>
</dbReference>
<dbReference type="Proteomes" id="UP000347681">
    <property type="component" value="Unassembled WGS sequence"/>
</dbReference>
<dbReference type="Pfam" id="PF00082">
    <property type="entry name" value="Peptidase_S8"/>
    <property type="match status" value="1"/>
</dbReference>
<dbReference type="InterPro" id="IPR022398">
    <property type="entry name" value="Peptidase_S8_His-AS"/>
</dbReference>
<dbReference type="GO" id="GO:0016485">
    <property type="term" value="P:protein processing"/>
    <property type="evidence" value="ECO:0007669"/>
    <property type="project" value="TreeGrafter"/>
</dbReference>
<evidence type="ECO:0000313" key="12">
    <source>
        <dbReference type="Proteomes" id="UP000441162"/>
    </source>
</evidence>
<dbReference type="PROSITE" id="PS00136">
    <property type="entry name" value="SUBTILASE_ASP"/>
    <property type="match status" value="1"/>
</dbReference>
<evidence type="ECO:0000313" key="7">
    <source>
        <dbReference type="EMBL" id="KAA5385080.1"/>
    </source>
</evidence>
<evidence type="ECO:0000313" key="10">
    <source>
        <dbReference type="EMBL" id="QJR76511.1"/>
    </source>
</evidence>
<dbReference type="PANTHER" id="PTHR42884:SF14">
    <property type="entry name" value="NEUROENDOCRINE CONVERTASE 1"/>
    <property type="match status" value="1"/>
</dbReference>
<dbReference type="EMBL" id="VVZB01000002">
    <property type="protein sequence ID" value="KAA5385080.1"/>
    <property type="molecule type" value="Genomic_DNA"/>
</dbReference>
<evidence type="ECO:0000256" key="5">
    <source>
        <dbReference type="RuleBase" id="RU003355"/>
    </source>
</evidence>
<dbReference type="RefSeq" id="WP_007838439.1">
    <property type="nucleotide sequence ID" value="NZ_BAABYF010000001.1"/>
</dbReference>
<dbReference type="GeneID" id="93446798"/>
<organism evidence="9 12">
    <name type="scientific">Phocaeicola dorei</name>
    <dbReference type="NCBI Taxonomy" id="357276"/>
    <lineage>
        <taxon>Bacteria</taxon>
        <taxon>Pseudomonadati</taxon>
        <taxon>Bacteroidota</taxon>
        <taxon>Bacteroidia</taxon>
        <taxon>Bacteroidales</taxon>
        <taxon>Bacteroidaceae</taxon>
        <taxon>Phocaeicola</taxon>
    </lineage>
</organism>
<proteinExistence type="inferred from homology"/>
<feature type="active site" description="Charge relay system" evidence="4">
    <location>
        <position position="100"/>
    </location>
</feature>
<reference evidence="10 14" key="2">
    <citation type="submission" date="2019-11" db="EMBL/GenBank/DDBJ databases">
        <title>Complete genome sequence of Bacteroides dorei DSM 17855.</title>
        <authorList>
            <person name="Russell J.T."/>
        </authorList>
    </citation>
    <scope>NUCLEOTIDE SEQUENCE [LARGE SCALE GENOMIC DNA]</scope>
    <source>
        <strain evidence="10 14">DSM 17855</strain>
    </source>
</reference>
<sequence length="564" mass="62292">MKKNKEWIFFALVSLFSFSSCIQDEILQSEEQEEKYIRINVPKLEKGTVSDLAIGSRSILYNDPGFSQQWGLSNSNNIDVNALKAWDWADGKKIKVAIIDTGVDKTHPDLSNNISSLSYDAMTGTSPSRIYDKHGTCCAGVIGAVRNNGIGIVGIAPNVEIMPISLDLDGSVKYSQMVNAINWAWQNGADVINMSLTCDPDDKMTDAIKNALTKGRNGKGCVVVAASGNQGQSSVGYPANIEGVIAVGSIDRNGVHASDANYGKNLDFVAPGVNVLTTILNGEYDVLSGTSLAAPMISGIAALLLSLDPEATVSKVYWNMVNACRELPQNTHDKIGHGLVDAYLALMMNKLSEVKEEIYGSHFKDSCPISYSVPEPFDMEWVVTSNYVEPSLSDEDTTVTKVVRTYKGQHIEILNTKKGAGIRYDVEGYVVDKFGQTLKTLKTYFTSGPPSPMTGTLQWQASSTIGDHYIDWETGGNFDSQYPTYDMNYSYEPFVNRYDNIENNPQYAVRIEEKSFAEIEDFKVDCSCYRINFRRASGFMTDTFIWITTDEGEGRPFRIQVFVE</sequence>
<feature type="domain" description="Peptidase S8/S53" evidence="6">
    <location>
        <begin position="91"/>
        <end position="338"/>
    </location>
</feature>
<evidence type="ECO:0000313" key="11">
    <source>
        <dbReference type="Proteomes" id="UP000347681"/>
    </source>
</evidence>
<dbReference type="PROSITE" id="PS51892">
    <property type="entry name" value="SUBTILASE"/>
    <property type="match status" value="1"/>
</dbReference>
<dbReference type="Proteomes" id="UP000481616">
    <property type="component" value="Unassembled WGS sequence"/>
</dbReference>
<evidence type="ECO:0000313" key="8">
    <source>
        <dbReference type="EMBL" id="KAA5396956.1"/>
    </source>
</evidence>
<evidence type="ECO:0000256" key="1">
    <source>
        <dbReference type="ARBA" id="ARBA00022670"/>
    </source>
</evidence>
<evidence type="ECO:0000259" key="6">
    <source>
        <dbReference type="Pfam" id="PF00082"/>
    </source>
</evidence>
<evidence type="ECO:0000313" key="9">
    <source>
        <dbReference type="EMBL" id="KAA5407870.1"/>
    </source>
</evidence>
<dbReference type="InterPro" id="IPR000209">
    <property type="entry name" value="Peptidase_S8/S53_dom"/>
</dbReference>
<name>A0A076ISF4_9BACT</name>
<dbReference type="PANTHER" id="PTHR42884">
    <property type="entry name" value="PROPROTEIN CONVERTASE SUBTILISIN/KEXIN-RELATED"/>
    <property type="match status" value="1"/>
</dbReference>
<dbReference type="PROSITE" id="PS00138">
    <property type="entry name" value="SUBTILASE_SER"/>
    <property type="match status" value="1"/>
</dbReference>
<dbReference type="PROSITE" id="PS00137">
    <property type="entry name" value="SUBTILASE_HIS"/>
    <property type="match status" value="1"/>
</dbReference>
<dbReference type="PRINTS" id="PR00723">
    <property type="entry name" value="SUBTILISIN"/>
</dbReference>
<keyword evidence="3 4" id="KW-0720">Serine protease</keyword>
<dbReference type="EMBL" id="CP046176">
    <property type="protein sequence ID" value="QJR76511.1"/>
    <property type="molecule type" value="Genomic_DNA"/>
</dbReference>
<dbReference type="GO" id="GO:0004252">
    <property type="term" value="F:serine-type endopeptidase activity"/>
    <property type="evidence" value="ECO:0007669"/>
    <property type="project" value="UniProtKB-UniRule"/>
</dbReference>
<dbReference type="InterPro" id="IPR023828">
    <property type="entry name" value="Peptidase_S8_Ser-AS"/>
</dbReference>
<reference evidence="11 12" key="1">
    <citation type="journal article" date="2019" name="Nat. Med.">
        <title>A library of human gut bacterial isolates paired with longitudinal multiomics data enables mechanistic microbiome research.</title>
        <authorList>
            <person name="Poyet M."/>
            <person name="Groussin M."/>
            <person name="Gibbons S.M."/>
            <person name="Avila-Pacheco J."/>
            <person name="Jiang X."/>
            <person name="Kearney S.M."/>
            <person name="Perrotta A.R."/>
            <person name="Berdy B."/>
            <person name="Zhao S."/>
            <person name="Lieberman T.D."/>
            <person name="Swanson P.K."/>
            <person name="Smith M."/>
            <person name="Roesemann S."/>
            <person name="Alexander J.E."/>
            <person name="Rich S.A."/>
            <person name="Livny J."/>
            <person name="Vlamakis H."/>
            <person name="Clish C."/>
            <person name="Bullock K."/>
            <person name="Deik A."/>
            <person name="Scott J."/>
            <person name="Pierce K.A."/>
            <person name="Xavier R.J."/>
            <person name="Alm E.J."/>
        </authorList>
    </citation>
    <scope>NUCLEOTIDE SEQUENCE [LARGE SCALE GENOMIC DNA]</scope>
    <source>
        <strain evidence="8 13">BIOML-A1</strain>
        <strain evidence="9 12">BIOML-A4</strain>
        <strain evidence="7 11">BIOML-A5</strain>
    </source>
</reference>
<dbReference type="Proteomes" id="UP000500949">
    <property type="component" value="Chromosome"/>
</dbReference>
<dbReference type="InterPro" id="IPR023827">
    <property type="entry name" value="Peptidase_S8_Asp-AS"/>
</dbReference>
<feature type="active site" description="Charge relay system" evidence="4">
    <location>
        <position position="291"/>
    </location>
</feature>
<dbReference type="EMBL" id="VVYY01000011">
    <property type="protein sequence ID" value="KAA5396956.1"/>
    <property type="molecule type" value="Genomic_DNA"/>
</dbReference>
<dbReference type="SUPFAM" id="SSF52743">
    <property type="entry name" value="Subtilisin-like"/>
    <property type="match status" value="1"/>
</dbReference>
<keyword evidence="2 4" id="KW-0378">Hydrolase</keyword>
<evidence type="ECO:0000313" key="14">
    <source>
        <dbReference type="Proteomes" id="UP000500949"/>
    </source>
</evidence>
<keyword evidence="1 4" id="KW-0645">Protease</keyword>
<evidence type="ECO:0000256" key="4">
    <source>
        <dbReference type="PROSITE-ProRule" id="PRU01240"/>
    </source>
</evidence>